<keyword evidence="2" id="KW-1185">Reference proteome</keyword>
<evidence type="ECO:0000313" key="1">
    <source>
        <dbReference type="EMBL" id="UXX83030.1"/>
    </source>
</evidence>
<protein>
    <submittedName>
        <fullName evidence="1">AlpA family phage regulatory protein</fullName>
    </submittedName>
</protein>
<proteinExistence type="predicted"/>
<organism evidence="1 2">
    <name type="scientific">Roseovarius pelagicus</name>
    <dbReference type="NCBI Taxonomy" id="2980108"/>
    <lineage>
        <taxon>Bacteria</taxon>
        <taxon>Pseudomonadati</taxon>
        <taxon>Pseudomonadota</taxon>
        <taxon>Alphaproteobacteria</taxon>
        <taxon>Rhodobacterales</taxon>
        <taxon>Roseobacteraceae</taxon>
        <taxon>Roseovarius</taxon>
    </lineage>
</organism>
<name>A0ABY6DGV4_9RHOB</name>
<dbReference type="Pfam" id="PF05930">
    <property type="entry name" value="Phage_AlpA"/>
    <property type="match status" value="1"/>
</dbReference>
<evidence type="ECO:0000313" key="2">
    <source>
        <dbReference type="Proteomes" id="UP001064087"/>
    </source>
</evidence>
<reference evidence="1" key="1">
    <citation type="submission" date="2022-10" db="EMBL/GenBank/DDBJ databases">
        <title>Roseovarius pelagicus sp. nov., isolated from Arctic seawater.</title>
        <authorList>
            <person name="Hong Y.W."/>
            <person name="Hwang C.Y."/>
        </authorList>
    </citation>
    <scope>NUCLEOTIDE SEQUENCE</scope>
    <source>
        <strain evidence="1">HL-MP18</strain>
    </source>
</reference>
<dbReference type="Proteomes" id="UP001064087">
    <property type="component" value="Chromosome"/>
</dbReference>
<gene>
    <name evidence="1" type="ORF">N7U68_18450</name>
</gene>
<sequence length="79" mass="9192">MKGKKMTDETLTKTLATRNDLKSMGIKVSNVTLLRWEARGRFPRRCRPGGTTVAWFMSEIQAWLAERDAERARTHYAEY</sequence>
<dbReference type="InterPro" id="IPR010260">
    <property type="entry name" value="AlpA"/>
</dbReference>
<dbReference type="EMBL" id="CP106738">
    <property type="protein sequence ID" value="UXX83030.1"/>
    <property type="molecule type" value="Genomic_DNA"/>
</dbReference>
<accession>A0ABY6DGV4</accession>